<protein>
    <submittedName>
        <fullName evidence="5">Response regulator containing CheY-like receiver domain and AraC-type DNA-binding domain</fullName>
    </submittedName>
</protein>
<keyword evidence="3" id="KW-0804">Transcription</keyword>
<evidence type="ECO:0000313" key="5">
    <source>
        <dbReference type="EMBL" id="AGL02481.1"/>
    </source>
</evidence>
<sequence>MNERLVSFTQKIIQPVLDNISKREKIWLKFIDHSGKYIATTHSRSQCSFCRYIRSSYSGNKRCRGSARQVVFACQGNNQPSFFECHAGLTLTSVPVTVAGLYLGALAFGEITEKPKPYVLQRTSNLGLDVQTLQILYEEMPLFNRRQISMLAEYLYSISNCFIEIGVALTETEQFETKKNSFFFLNKYLSDEKIINDELINTPVSNGEISSPKMQKLVHDAEKFIINNYKHPITLTNVADFIHINPTYFSYLFRQVKGYTFKHYLTQLRIEKAKQLLLNSSLTVSEISQLIGYDDSNYFSRVFKKVTGFPPSLYRKQPKKVQI</sequence>
<dbReference type="GO" id="GO:0003700">
    <property type="term" value="F:DNA-binding transcription factor activity"/>
    <property type="evidence" value="ECO:0007669"/>
    <property type="project" value="InterPro"/>
</dbReference>
<evidence type="ECO:0000256" key="2">
    <source>
        <dbReference type="ARBA" id="ARBA00023125"/>
    </source>
</evidence>
<evidence type="ECO:0000259" key="4">
    <source>
        <dbReference type="PROSITE" id="PS01124"/>
    </source>
</evidence>
<dbReference type="PROSITE" id="PS00041">
    <property type="entry name" value="HTH_ARAC_FAMILY_1"/>
    <property type="match status" value="1"/>
</dbReference>
<dbReference type="InterPro" id="IPR018062">
    <property type="entry name" value="HTH_AraC-typ_CS"/>
</dbReference>
<dbReference type="InterPro" id="IPR018060">
    <property type="entry name" value="HTH_AraC"/>
</dbReference>
<dbReference type="PRINTS" id="PR00032">
    <property type="entry name" value="HTHARAC"/>
</dbReference>
<dbReference type="AlphaFoldDB" id="R4KSA9"/>
<dbReference type="InterPro" id="IPR018771">
    <property type="entry name" value="PocR_dom"/>
</dbReference>
<dbReference type="PROSITE" id="PS01124">
    <property type="entry name" value="HTH_ARAC_FAMILY_2"/>
    <property type="match status" value="1"/>
</dbReference>
<dbReference type="SUPFAM" id="SSF46689">
    <property type="entry name" value="Homeodomain-like"/>
    <property type="match status" value="2"/>
</dbReference>
<dbReference type="Gene3D" id="1.10.10.60">
    <property type="entry name" value="Homeodomain-like"/>
    <property type="match status" value="2"/>
</dbReference>
<gene>
    <name evidence="5" type="ORF">Desgi_3121</name>
</gene>
<dbReference type="KEGG" id="dgi:Desgi_3121"/>
<dbReference type="eggNOG" id="COG2207">
    <property type="taxonomic scope" value="Bacteria"/>
</dbReference>
<name>R4KSA9_9FIRM</name>
<dbReference type="EMBL" id="CP003273">
    <property type="protein sequence ID" value="AGL02481.1"/>
    <property type="molecule type" value="Genomic_DNA"/>
</dbReference>
<reference evidence="5 6" key="1">
    <citation type="submission" date="2012-01" db="EMBL/GenBank/DDBJ databases">
        <title>Complete sequence of Desulfotomaculum gibsoniae DSM 7213.</title>
        <authorList>
            <consortium name="US DOE Joint Genome Institute"/>
            <person name="Lucas S."/>
            <person name="Han J."/>
            <person name="Lapidus A."/>
            <person name="Cheng J.-F."/>
            <person name="Goodwin L."/>
            <person name="Pitluck S."/>
            <person name="Peters L."/>
            <person name="Ovchinnikova G."/>
            <person name="Teshima H."/>
            <person name="Detter J.C."/>
            <person name="Han C."/>
            <person name="Tapia R."/>
            <person name="Land M."/>
            <person name="Hauser L."/>
            <person name="Kyrpides N."/>
            <person name="Ivanova N."/>
            <person name="Pagani I."/>
            <person name="Parshina S."/>
            <person name="Plugge C."/>
            <person name="Muyzer G."/>
            <person name="Kuever J."/>
            <person name="Ivanova A."/>
            <person name="Nazina T."/>
            <person name="Klenk H.-P."/>
            <person name="Brambilla E."/>
            <person name="Spring S."/>
            <person name="Stams A.F."/>
            <person name="Woyke T."/>
        </authorList>
    </citation>
    <scope>NUCLEOTIDE SEQUENCE [LARGE SCALE GENOMIC DNA]</scope>
    <source>
        <strain evidence="5 6">DSM 7213</strain>
    </source>
</reference>
<dbReference type="STRING" id="767817.Desgi_3121"/>
<accession>R4KSA9</accession>
<proteinExistence type="predicted"/>
<dbReference type="PANTHER" id="PTHR43280:SF28">
    <property type="entry name" value="HTH-TYPE TRANSCRIPTIONAL ACTIVATOR RHAS"/>
    <property type="match status" value="1"/>
</dbReference>
<feature type="domain" description="HTH araC/xylS-type" evidence="4">
    <location>
        <begin position="219"/>
        <end position="317"/>
    </location>
</feature>
<evidence type="ECO:0000256" key="3">
    <source>
        <dbReference type="ARBA" id="ARBA00023163"/>
    </source>
</evidence>
<dbReference type="PANTHER" id="PTHR43280">
    <property type="entry name" value="ARAC-FAMILY TRANSCRIPTIONAL REGULATOR"/>
    <property type="match status" value="1"/>
</dbReference>
<dbReference type="RefSeq" id="WP_006520641.1">
    <property type="nucleotide sequence ID" value="NC_021184.1"/>
</dbReference>
<evidence type="ECO:0000313" key="6">
    <source>
        <dbReference type="Proteomes" id="UP000013520"/>
    </source>
</evidence>
<keyword evidence="2 5" id="KW-0238">DNA-binding</keyword>
<dbReference type="Pfam" id="PF12833">
    <property type="entry name" value="HTH_18"/>
    <property type="match status" value="1"/>
</dbReference>
<evidence type="ECO:0000256" key="1">
    <source>
        <dbReference type="ARBA" id="ARBA00023015"/>
    </source>
</evidence>
<dbReference type="Pfam" id="PF10114">
    <property type="entry name" value="PocR"/>
    <property type="match status" value="1"/>
</dbReference>
<dbReference type="InterPro" id="IPR009057">
    <property type="entry name" value="Homeodomain-like_sf"/>
</dbReference>
<organism evidence="5 6">
    <name type="scientific">Desulfoscipio gibsoniae DSM 7213</name>
    <dbReference type="NCBI Taxonomy" id="767817"/>
    <lineage>
        <taxon>Bacteria</taxon>
        <taxon>Bacillati</taxon>
        <taxon>Bacillota</taxon>
        <taxon>Clostridia</taxon>
        <taxon>Eubacteriales</taxon>
        <taxon>Desulfallaceae</taxon>
        <taxon>Desulfoscipio</taxon>
    </lineage>
</organism>
<dbReference type="InterPro" id="IPR020449">
    <property type="entry name" value="Tscrpt_reg_AraC-type_HTH"/>
</dbReference>
<dbReference type="SMART" id="SM00342">
    <property type="entry name" value="HTH_ARAC"/>
    <property type="match status" value="1"/>
</dbReference>
<keyword evidence="1" id="KW-0805">Transcription regulation</keyword>
<dbReference type="HOGENOM" id="CLU_036605_0_0_9"/>
<dbReference type="GO" id="GO:0043565">
    <property type="term" value="F:sequence-specific DNA binding"/>
    <property type="evidence" value="ECO:0007669"/>
    <property type="project" value="InterPro"/>
</dbReference>
<dbReference type="Proteomes" id="UP000013520">
    <property type="component" value="Chromosome"/>
</dbReference>
<dbReference type="eggNOG" id="COG4936">
    <property type="taxonomic scope" value="Bacteria"/>
</dbReference>
<keyword evidence="6" id="KW-1185">Reference proteome</keyword>